<dbReference type="AlphaFoldDB" id="A0A0A9XLN6"/>
<reference evidence="4" key="2">
    <citation type="submission" date="2014-07" db="EMBL/GenBank/DDBJ databases">
        <authorList>
            <person name="Hull J."/>
        </authorList>
    </citation>
    <scope>NUCLEOTIDE SEQUENCE</scope>
</reference>
<dbReference type="Pfam" id="PF03564">
    <property type="entry name" value="DUF1759"/>
    <property type="match status" value="1"/>
</dbReference>
<evidence type="ECO:0000259" key="2">
    <source>
        <dbReference type="Pfam" id="PF05585"/>
    </source>
</evidence>
<organism evidence="4">
    <name type="scientific">Lygus hesperus</name>
    <name type="common">Western plant bug</name>
    <dbReference type="NCBI Taxonomy" id="30085"/>
    <lineage>
        <taxon>Eukaryota</taxon>
        <taxon>Metazoa</taxon>
        <taxon>Ecdysozoa</taxon>
        <taxon>Arthropoda</taxon>
        <taxon>Hexapoda</taxon>
        <taxon>Insecta</taxon>
        <taxon>Pterygota</taxon>
        <taxon>Neoptera</taxon>
        <taxon>Paraneoptera</taxon>
        <taxon>Hemiptera</taxon>
        <taxon>Heteroptera</taxon>
        <taxon>Panheteroptera</taxon>
        <taxon>Cimicomorpha</taxon>
        <taxon>Miridae</taxon>
        <taxon>Mirini</taxon>
        <taxon>Lygus</taxon>
    </lineage>
</organism>
<dbReference type="PANTHER" id="PTHR47331:SF4">
    <property type="entry name" value="PEPTIDASE S1 DOMAIN-CONTAINING PROTEIN"/>
    <property type="match status" value="1"/>
</dbReference>
<protein>
    <submittedName>
        <fullName evidence="4">Putative zinc finger CCCH domain-containing protein 10</fullName>
    </submittedName>
</protein>
<dbReference type="PANTHER" id="PTHR47331">
    <property type="entry name" value="PHD-TYPE DOMAIN-CONTAINING PROTEIN"/>
    <property type="match status" value="1"/>
</dbReference>
<dbReference type="EMBL" id="GBHO01023881">
    <property type="protein sequence ID" value="JAG19723.1"/>
    <property type="molecule type" value="Transcribed_RNA"/>
</dbReference>
<evidence type="ECO:0000313" key="4">
    <source>
        <dbReference type="EMBL" id="JAG19723.1"/>
    </source>
</evidence>
<sequence length="782" mass="89796">LLLNTEMFEAQLELWTEPNPSSQVSSPSQIHVPHSSAKLPKLRIEKFDGTLFKFAEFWQMFEANIDKNPNFSSAEKFNYLATYLSGKAKDCVAGYALTGENYQTAVNKLKSRFGDSQVMVTSHYQELQSLPKATRYSTSLRTTYDNIEKHLRSLQNLGEDIQQKYFITTILSKFPPEIQMIIEKKRIKKELNVEEILEILNNHITALERVYTSSLRENVVRKVDPTTTTHALMGSESPYKTKKCFYCREGHYSDECCKFKTIEERLKEIRECCRICFGKTHEMNDCRQNKPCFHCKKKKTHHRSLCPTLFGEQEKKSSEEDEQERNSEGAGLLAVTENVLMKTLSADLYNPDEGYVRTIRIGALLDSGSYRTYITEDLRKRLKLKVLGREILTVYVFGKTMPTQLPVTIVKLGLKFKDGNESSITASVVPEISGNLFTTVAKDKLQNLLGIHYNQLSDQDTERPIELLIGNDYYEDIVGERKMIKTGLYILETTFGNILTGRYQRNSESNETLCCLTYSVQGNNPSYSNSIPRLESEKLPIKDKECRDDIKNNMYLEKLNNNFFMDNLVVECQDKEEAKSIIKVAGMNLRGCYTNKPTLSSELDKIRTLSHNTKVECRYVLSALNPADLATCSKALEELDSFWREGPQWLKQEAPNWPNCRLDQEIFEISRRNSEFEEVKELNNKEKEEYLFNLTKRETTKEYDSLKTSCKWEWTLHEEPEPGDWQESADTDPGGTDPECPAAAETVKWSDDTEADHSFVPTGGRGGTEYLVFASGMSRKRN</sequence>
<reference evidence="4" key="1">
    <citation type="journal article" date="2014" name="PLoS ONE">
        <title>Transcriptome-Based Identification of ABC Transporters in the Western Tarnished Plant Bug Lygus hesperus.</title>
        <authorList>
            <person name="Hull J.J."/>
            <person name="Chaney K."/>
            <person name="Geib S.M."/>
            <person name="Fabrick J.A."/>
            <person name="Brent C.S."/>
            <person name="Walsh D."/>
            <person name="Lavine L.C."/>
        </authorList>
    </citation>
    <scope>NUCLEOTIDE SEQUENCE</scope>
</reference>
<evidence type="ECO:0000256" key="1">
    <source>
        <dbReference type="SAM" id="MobiDB-lite"/>
    </source>
</evidence>
<feature type="region of interest" description="Disordered" evidence="1">
    <location>
        <begin position="717"/>
        <end position="768"/>
    </location>
</feature>
<feature type="domain" description="DUF1758" evidence="2">
    <location>
        <begin position="350"/>
        <end position="505"/>
    </location>
</feature>
<proteinExistence type="predicted"/>
<evidence type="ECO:0000313" key="3">
    <source>
        <dbReference type="EMBL" id="JAG19721.1"/>
    </source>
</evidence>
<accession>A0A0A9XLN6</accession>
<feature type="compositionally biased region" description="Acidic residues" evidence="1">
    <location>
        <begin position="721"/>
        <end position="730"/>
    </location>
</feature>
<dbReference type="EMBL" id="GBHO01023883">
    <property type="protein sequence ID" value="JAG19721.1"/>
    <property type="molecule type" value="Transcribed_RNA"/>
</dbReference>
<feature type="compositionally biased region" description="Basic and acidic residues" evidence="1">
    <location>
        <begin position="748"/>
        <end position="757"/>
    </location>
</feature>
<dbReference type="InterPro" id="IPR008737">
    <property type="entry name" value="DUF1758"/>
</dbReference>
<dbReference type="Pfam" id="PF05585">
    <property type="entry name" value="DUF1758"/>
    <property type="match status" value="1"/>
</dbReference>
<gene>
    <name evidence="3" type="ORF">CM83_35739</name>
    <name evidence="4" type="ORF">CM83_35740</name>
</gene>
<dbReference type="InterPro" id="IPR005312">
    <property type="entry name" value="DUF1759"/>
</dbReference>
<feature type="non-terminal residue" evidence="4">
    <location>
        <position position="1"/>
    </location>
</feature>
<name>A0A0A9XLN6_LYGHE</name>